<keyword evidence="3" id="KW-0812">Transmembrane</keyword>
<dbReference type="InterPro" id="IPR050445">
    <property type="entry name" value="Bact_polysacc_biosynth/exp"/>
</dbReference>
<evidence type="ECO:0000256" key="1">
    <source>
        <dbReference type="SAM" id="Coils"/>
    </source>
</evidence>
<evidence type="ECO:0000313" key="5">
    <source>
        <dbReference type="Proteomes" id="UP000318081"/>
    </source>
</evidence>
<dbReference type="PANTHER" id="PTHR32309:SF13">
    <property type="entry name" value="FERRIC ENTEROBACTIN TRANSPORT PROTEIN FEPE"/>
    <property type="match status" value="1"/>
</dbReference>
<proteinExistence type="predicted"/>
<accession>A0ABX5XH32</accession>
<dbReference type="EMBL" id="CP036432">
    <property type="protein sequence ID" value="QDV81300.1"/>
    <property type="molecule type" value="Genomic_DNA"/>
</dbReference>
<protein>
    <recommendedName>
        <fullName evidence="6">Chain length determinant protein</fullName>
    </recommendedName>
</protein>
<organism evidence="4 5">
    <name type="scientific">Stieleria magnilauensis</name>
    <dbReference type="NCBI Taxonomy" id="2527963"/>
    <lineage>
        <taxon>Bacteria</taxon>
        <taxon>Pseudomonadati</taxon>
        <taxon>Planctomycetota</taxon>
        <taxon>Planctomycetia</taxon>
        <taxon>Pirellulales</taxon>
        <taxon>Pirellulaceae</taxon>
        <taxon>Stieleria</taxon>
    </lineage>
</organism>
<dbReference type="Proteomes" id="UP000318081">
    <property type="component" value="Chromosome"/>
</dbReference>
<reference evidence="4 5" key="1">
    <citation type="submission" date="2019-02" db="EMBL/GenBank/DDBJ databases">
        <title>Deep-cultivation of Planctomycetes and their phenomic and genomic characterization uncovers novel biology.</title>
        <authorList>
            <person name="Wiegand S."/>
            <person name="Jogler M."/>
            <person name="Boedeker C."/>
            <person name="Pinto D."/>
            <person name="Vollmers J."/>
            <person name="Rivas-Marin E."/>
            <person name="Kohn T."/>
            <person name="Peeters S.H."/>
            <person name="Heuer A."/>
            <person name="Rast P."/>
            <person name="Oberbeckmann S."/>
            <person name="Bunk B."/>
            <person name="Jeske O."/>
            <person name="Meyerdierks A."/>
            <person name="Storesund J.E."/>
            <person name="Kallscheuer N."/>
            <person name="Luecker S."/>
            <person name="Lage O.M."/>
            <person name="Pohl T."/>
            <person name="Merkel B.J."/>
            <person name="Hornburger P."/>
            <person name="Mueller R.-W."/>
            <person name="Bruemmer F."/>
            <person name="Labrenz M."/>
            <person name="Spormann A.M."/>
            <person name="Op den Camp H."/>
            <person name="Overmann J."/>
            <person name="Amann R."/>
            <person name="Jetten M.S.M."/>
            <person name="Mascher T."/>
            <person name="Medema M.H."/>
            <person name="Devos D.P."/>
            <person name="Kaster A.-K."/>
            <person name="Ovreas L."/>
            <person name="Rohde M."/>
            <person name="Galperin M.Y."/>
            <person name="Jogler C."/>
        </authorList>
    </citation>
    <scope>NUCLEOTIDE SEQUENCE [LARGE SCALE GENOMIC DNA]</scope>
    <source>
        <strain evidence="4 5">TBK1r</strain>
    </source>
</reference>
<evidence type="ECO:0000313" key="4">
    <source>
        <dbReference type="EMBL" id="QDV81300.1"/>
    </source>
</evidence>
<evidence type="ECO:0008006" key="6">
    <source>
        <dbReference type="Google" id="ProtNLM"/>
    </source>
</evidence>
<dbReference type="PANTHER" id="PTHR32309">
    <property type="entry name" value="TYROSINE-PROTEIN KINASE"/>
    <property type="match status" value="1"/>
</dbReference>
<name>A0ABX5XH32_9BACT</name>
<sequence length="403" mass="44173">MTNVLEPADSERAAEQGRTRTTIAGRMRWSVPLGILFALIGGYSVVATYTPRFRASVVLSANPSGFVQAEQALISGVLADREKELVVSETVLDPVLADPAIERSPTLSNAELAAKTLRQNVSVARGSSDHTMLIHFNDTDRQSASDVCNLIADVYLARRSELDRRRESQLSSWIEPQVEHYKRKVEELEKRVVGIAREQPAAYVGSTLGPTLRDIQSDRAMHLQRKIEDVEVDLAVLKAVELEPVELEPVNADSSAIGQNDETAATTAEGAAERDDTVELSRTAQKIHRLEVSHAILSERYAAVHRELTTMSGMNAQLQFAQADLDRARDVLHKLVDRLDAIRTESLRDTSVVAVSRATPPDAPIEDIPTGKAALFAGIGFLIPTLLGCCWPRRRTDAGQADQ</sequence>
<feature type="region of interest" description="Disordered" evidence="2">
    <location>
        <begin position="251"/>
        <end position="279"/>
    </location>
</feature>
<keyword evidence="3" id="KW-1133">Transmembrane helix</keyword>
<gene>
    <name evidence="4" type="ORF">TBK1r_02150</name>
</gene>
<feature type="coiled-coil region" evidence="1">
    <location>
        <begin position="311"/>
        <end position="345"/>
    </location>
</feature>
<keyword evidence="3" id="KW-0472">Membrane</keyword>
<evidence type="ECO:0000256" key="3">
    <source>
        <dbReference type="SAM" id="Phobius"/>
    </source>
</evidence>
<keyword evidence="5" id="KW-1185">Reference proteome</keyword>
<feature type="transmembrane region" description="Helical" evidence="3">
    <location>
        <begin position="29"/>
        <end position="49"/>
    </location>
</feature>
<feature type="compositionally biased region" description="Polar residues" evidence="2">
    <location>
        <begin position="252"/>
        <end position="261"/>
    </location>
</feature>
<keyword evidence="1" id="KW-0175">Coiled coil</keyword>
<evidence type="ECO:0000256" key="2">
    <source>
        <dbReference type="SAM" id="MobiDB-lite"/>
    </source>
</evidence>
<dbReference type="RefSeq" id="WP_145207120.1">
    <property type="nucleotide sequence ID" value="NZ_CP036432.1"/>
</dbReference>